<feature type="repeat" description="TPR" evidence="3">
    <location>
        <begin position="54"/>
        <end position="87"/>
    </location>
</feature>
<dbReference type="GeneID" id="7837444"/>
<evidence type="ECO:0000313" key="4">
    <source>
        <dbReference type="EMBL" id="EAS05615.3"/>
    </source>
</evidence>
<dbReference type="SMART" id="SM00671">
    <property type="entry name" value="SEL1"/>
    <property type="match status" value="3"/>
</dbReference>
<dbReference type="PANTHER" id="PTHR12558:SF13">
    <property type="entry name" value="CELL DIVISION CYCLE PROTEIN 27 HOMOLOG"/>
    <property type="match status" value="1"/>
</dbReference>
<dbReference type="EMBL" id="GG662338">
    <property type="protein sequence ID" value="EAS05615.3"/>
    <property type="molecule type" value="Genomic_DNA"/>
</dbReference>
<keyword evidence="5" id="KW-1185">Reference proteome</keyword>
<reference evidence="5" key="1">
    <citation type="journal article" date="2006" name="PLoS Biol.">
        <title>Macronuclear genome sequence of the ciliate Tetrahymena thermophila, a model eukaryote.</title>
        <authorList>
            <person name="Eisen J.A."/>
            <person name="Coyne R.S."/>
            <person name="Wu M."/>
            <person name="Wu D."/>
            <person name="Thiagarajan M."/>
            <person name="Wortman J.R."/>
            <person name="Badger J.H."/>
            <person name="Ren Q."/>
            <person name="Amedeo P."/>
            <person name="Jones K.M."/>
            <person name="Tallon L.J."/>
            <person name="Delcher A.L."/>
            <person name="Salzberg S.L."/>
            <person name="Silva J.C."/>
            <person name="Haas B.J."/>
            <person name="Majoros W.H."/>
            <person name="Farzad M."/>
            <person name="Carlton J.M."/>
            <person name="Smith R.K. Jr."/>
            <person name="Garg J."/>
            <person name="Pearlman R.E."/>
            <person name="Karrer K.M."/>
            <person name="Sun L."/>
            <person name="Manning G."/>
            <person name="Elde N.C."/>
            <person name="Turkewitz A.P."/>
            <person name="Asai D.J."/>
            <person name="Wilkes D.E."/>
            <person name="Wang Y."/>
            <person name="Cai H."/>
            <person name="Collins K."/>
            <person name="Stewart B.A."/>
            <person name="Lee S.R."/>
            <person name="Wilamowska K."/>
            <person name="Weinberg Z."/>
            <person name="Ruzzo W.L."/>
            <person name="Wloga D."/>
            <person name="Gaertig J."/>
            <person name="Frankel J."/>
            <person name="Tsao C.-C."/>
            <person name="Gorovsky M.A."/>
            <person name="Keeling P.J."/>
            <person name="Waller R.F."/>
            <person name="Patron N.J."/>
            <person name="Cherry J.M."/>
            <person name="Stover N.A."/>
            <person name="Krieger C.J."/>
            <person name="del Toro C."/>
            <person name="Ryder H.F."/>
            <person name="Williamson S.C."/>
            <person name="Barbeau R.A."/>
            <person name="Hamilton E.P."/>
            <person name="Orias E."/>
        </authorList>
    </citation>
    <scope>NUCLEOTIDE SEQUENCE [LARGE SCALE GENOMIC DNA]</scope>
    <source>
        <strain evidence="5">SB210</strain>
    </source>
</reference>
<dbReference type="Pfam" id="PF00515">
    <property type="entry name" value="TPR_1"/>
    <property type="match status" value="1"/>
</dbReference>
<protein>
    <submittedName>
        <fullName evidence="4">Tetratricopeptide repeat protein</fullName>
    </submittedName>
</protein>
<dbReference type="Gene3D" id="1.25.40.10">
    <property type="entry name" value="Tetratricopeptide repeat domain"/>
    <property type="match status" value="5"/>
</dbReference>
<accession>Q24CZ3</accession>
<evidence type="ECO:0000256" key="3">
    <source>
        <dbReference type="PROSITE-ProRule" id="PRU00339"/>
    </source>
</evidence>
<feature type="repeat" description="TPR" evidence="3">
    <location>
        <begin position="409"/>
        <end position="442"/>
    </location>
</feature>
<dbReference type="OrthoDB" id="420945at2759"/>
<proteinExistence type="inferred from homology"/>
<dbReference type="Proteomes" id="UP000009168">
    <property type="component" value="Unassembled WGS sequence"/>
</dbReference>
<dbReference type="SMART" id="SM00028">
    <property type="entry name" value="TPR"/>
    <property type="match status" value="9"/>
</dbReference>
<gene>
    <name evidence="4" type="ORF">TTHERM_00712000</name>
</gene>
<dbReference type="KEGG" id="tet:TTHERM_00712000"/>
<dbReference type="InterPro" id="IPR019734">
    <property type="entry name" value="TPR_rpt"/>
</dbReference>
<dbReference type="eggNOG" id="KOG4626">
    <property type="taxonomic scope" value="Eukaryota"/>
</dbReference>
<dbReference type="InParanoid" id="Q24CZ3"/>
<dbReference type="PANTHER" id="PTHR12558">
    <property type="entry name" value="CELL DIVISION CYCLE 16,23,27"/>
    <property type="match status" value="1"/>
</dbReference>
<dbReference type="InterPro" id="IPR006597">
    <property type="entry name" value="Sel1-like"/>
</dbReference>
<sequence length="550" mass="64731">MHEDAKKFFEKAIELNPQLGEAYMYLGAISQQKGMIEESKELLLKAIQLDDKCYSAHMYIANYYLATNQVKKAIKSCEKALKIGPINHWAYHVLGMCYYRQQDLEKAKTYYYKAIELNSKVKEPFLNLGNIYLEQNMKKEAIECYENALKLNTKKEDLYYIYTQLGQANYFINEKEAIKYLKLAIQIKPDIKSFYLLAMSYISLDKIEEAKECYLKVLEGDPHSLDKYEYLFSMPLSNQQWQRVKKGLEKSLKQNDDNPFIYYFLSQACAYLSLIDEAILYGEMYLEYYPFNFFTPDEALYKKASIYHFLITFGNRDSTEKDNLIQEAKECFQKYSLLMLSHFNVSLGFVNILQGNVKESIKIFQEYMKTYPHYQHVNFLTGISYYLEGITDKAQYHFENCLNTNPKHKDAIYNLGIVYDKLKNQDMARHFYKKAFEINPSFKEVQQKINLNYDPNNKPQITEELKNICIKAIEGENIFIQSFSVELFQVAIIYALLDMKKEALKFCDYAIINNLLFADAYCLKATILTELGQNQEAKEFFEKAKKLRNF</sequence>
<dbReference type="PROSITE" id="PS50005">
    <property type="entry name" value="TPR"/>
    <property type="match status" value="5"/>
</dbReference>
<evidence type="ECO:0000313" key="5">
    <source>
        <dbReference type="Proteomes" id="UP000009168"/>
    </source>
</evidence>
<evidence type="ECO:0000256" key="1">
    <source>
        <dbReference type="ARBA" id="ARBA00022803"/>
    </source>
</evidence>
<dbReference type="Pfam" id="PF13424">
    <property type="entry name" value="TPR_12"/>
    <property type="match status" value="1"/>
</dbReference>
<dbReference type="AlphaFoldDB" id="Q24CZ3"/>
<evidence type="ECO:0000256" key="2">
    <source>
        <dbReference type="ARBA" id="ARBA00038210"/>
    </source>
</evidence>
<feature type="repeat" description="TPR" evidence="3">
    <location>
        <begin position="122"/>
        <end position="155"/>
    </location>
</feature>
<organism evidence="4 5">
    <name type="scientific">Tetrahymena thermophila (strain SB210)</name>
    <dbReference type="NCBI Taxonomy" id="312017"/>
    <lineage>
        <taxon>Eukaryota</taxon>
        <taxon>Sar</taxon>
        <taxon>Alveolata</taxon>
        <taxon>Ciliophora</taxon>
        <taxon>Intramacronucleata</taxon>
        <taxon>Oligohymenophorea</taxon>
        <taxon>Hymenostomatida</taxon>
        <taxon>Tetrahymenina</taxon>
        <taxon>Tetrahymenidae</taxon>
        <taxon>Tetrahymena</taxon>
    </lineage>
</organism>
<name>Q24CZ3_TETTS</name>
<dbReference type="PROSITE" id="PS50293">
    <property type="entry name" value="TPR_REGION"/>
    <property type="match status" value="1"/>
</dbReference>
<dbReference type="RefSeq" id="XP_001025860.3">
    <property type="nucleotide sequence ID" value="XM_001025860.3"/>
</dbReference>
<keyword evidence="1 3" id="KW-0802">TPR repeat</keyword>
<feature type="repeat" description="TPR" evidence="3">
    <location>
        <begin position="88"/>
        <end position="121"/>
    </location>
</feature>
<dbReference type="SUPFAM" id="SSF48452">
    <property type="entry name" value="TPR-like"/>
    <property type="match status" value="3"/>
</dbReference>
<dbReference type="Pfam" id="PF13181">
    <property type="entry name" value="TPR_8"/>
    <property type="match status" value="5"/>
</dbReference>
<dbReference type="HOGENOM" id="CLU_450955_0_0_1"/>
<comment type="similarity">
    <text evidence="2">Belongs to the APC3/CDC27 family.</text>
</comment>
<feature type="repeat" description="TPR" evidence="3">
    <location>
        <begin position="191"/>
        <end position="224"/>
    </location>
</feature>
<dbReference type="InterPro" id="IPR011990">
    <property type="entry name" value="TPR-like_helical_dom_sf"/>
</dbReference>